<evidence type="ECO:0000313" key="2">
    <source>
        <dbReference type="EMBL" id="CAH2252438.1"/>
    </source>
</evidence>
<sequence length="144" mass="15967">MGKHSRKPRGPPAGQTHDIGQLLSRAYRPKMVDAFQDMGMESLSASEDEYLSDMPTQLPQRRQQTAPPRQTEQPLATKVDLSSMVTDFLAFFTTELAGLKTELSTLTGRIRATEEVVQDLKAQQDVMANQTQELAATCTQLNAQ</sequence>
<reference evidence="2" key="1">
    <citation type="submission" date="2022-03" db="EMBL/GenBank/DDBJ databases">
        <authorList>
            <person name="Alioto T."/>
            <person name="Alioto T."/>
            <person name="Gomez Garrido J."/>
        </authorList>
    </citation>
    <scope>NUCLEOTIDE SEQUENCE</scope>
</reference>
<feature type="non-terminal residue" evidence="2">
    <location>
        <position position="144"/>
    </location>
</feature>
<gene>
    <name evidence="2" type="ORF">PECUL_23A045656</name>
</gene>
<dbReference type="Proteomes" id="UP001295444">
    <property type="component" value="Chromosome 02"/>
</dbReference>
<protein>
    <submittedName>
        <fullName evidence="2">Uncharacterized protein</fullName>
    </submittedName>
</protein>
<evidence type="ECO:0000256" key="1">
    <source>
        <dbReference type="SAM" id="MobiDB-lite"/>
    </source>
</evidence>
<feature type="compositionally biased region" description="Low complexity" evidence="1">
    <location>
        <begin position="55"/>
        <end position="74"/>
    </location>
</feature>
<proteinExistence type="predicted"/>
<keyword evidence="3" id="KW-1185">Reference proteome</keyword>
<organism evidence="2 3">
    <name type="scientific">Pelobates cultripes</name>
    <name type="common">Western spadefoot toad</name>
    <dbReference type="NCBI Taxonomy" id="61616"/>
    <lineage>
        <taxon>Eukaryota</taxon>
        <taxon>Metazoa</taxon>
        <taxon>Chordata</taxon>
        <taxon>Craniata</taxon>
        <taxon>Vertebrata</taxon>
        <taxon>Euteleostomi</taxon>
        <taxon>Amphibia</taxon>
        <taxon>Batrachia</taxon>
        <taxon>Anura</taxon>
        <taxon>Pelobatoidea</taxon>
        <taxon>Pelobatidae</taxon>
        <taxon>Pelobates</taxon>
    </lineage>
</organism>
<accession>A0AAD1RHY9</accession>
<name>A0AAD1RHY9_PELCU</name>
<dbReference type="EMBL" id="OW240913">
    <property type="protein sequence ID" value="CAH2252438.1"/>
    <property type="molecule type" value="Genomic_DNA"/>
</dbReference>
<dbReference type="AlphaFoldDB" id="A0AAD1RHY9"/>
<feature type="region of interest" description="Disordered" evidence="1">
    <location>
        <begin position="1"/>
        <end position="21"/>
    </location>
</feature>
<feature type="region of interest" description="Disordered" evidence="1">
    <location>
        <begin position="43"/>
        <end position="75"/>
    </location>
</feature>
<evidence type="ECO:0000313" key="3">
    <source>
        <dbReference type="Proteomes" id="UP001295444"/>
    </source>
</evidence>